<dbReference type="AlphaFoldDB" id="R7YLN1"/>
<protein>
    <submittedName>
        <fullName evidence="2">Uncharacterized protein</fullName>
    </submittedName>
</protein>
<evidence type="ECO:0000313" key="2">
    <source>
        <dbReference type="EMBL" id="EON62783.1"/>
    </source>
</evidence>
<evidence type="ECO:0000313" key="3">
    <source>
        <dbReference type="Proteomes" id="UP000016924"/>
    </source>
</evidence>
<accession>R7YLN1</accession>
<gene>
    <name evidence="2" type="ORF">W97_02008</name>
</gene>
<name>R7YLN1_CONA1</name>
<feature type="chain" id="PRO_5004449813" evidence="1">
    <location>
        <begin position="21"/>
        <end position="162"/>
    </location>
</feature>
<proteinExistence type="predicted"/>
<keyword evidence="1" id="KW-0732">Signal</keyword>
<dbReference type="Proteomes" id="UP000016924">
    <property type="component" value="Unassembled WGS sequence"/>
</dbReference>
<dbReference type="EMBL" id="JH767560">
    <property type="protein sequence ID" value="EON62783.1"/>
    <property type="molecule type" value="Genomic_DNA"/>
</dbReference>
<organism evidence="2 3">
    <name type="scientific">Coniosporium apollinis (strain CBS 100218)</name>
    <name type="common">Rock-inhabiting black yeast</name>
    <dbReference type="NCBI Taxonomy" id="1168221"/>
    <lineage>
        <taxon>Eukaryota</taxon>
        <taxon>Fungi</taxon>
        <taxon>Dikarya</taxon>
        <taxon>Ascomycota</taxon>
        <taxon>Pezizomycotina</taxon>
        <taxon>Dothideomycetes</taxon>
        <taxon>Dothideomycetes incertae sedis</taxon>
        <taxon>Coniosporium</taxon>
    </lineage>
</organism>
<keyword evidence="3" id="KW-1185">Reference proteome</keyword>
<dbReference type="HOGENOM" id="CLU_1635286_0_0_1"/>
<dbReference type="OrthoDB" id="2910287at2759"/>
<evidence type="ECO:0000256" key="1">
    <source>
        <dbReference type="SAM" id="SignalP"/>
    </source>
</evidence>
<dbReference type="RefSeq" id="XP_007778100.1">
    <property type="nucleotide sequence ID" value="XM_007779910.1"/>
</dbReference>
<feature type="signal peptide" evidence="1">
    <location>
        <begin position="1"/>
        <end position="20"/>
    </location>
</feature>
<dbReference type="GeneID" id="19899319"/>
<sequence length="162" mass="18215">MYTTTTIVGSLIALTGLTAALPTGSSSASIIVEGDGTFPFSNTSSPSHLPKQLLARRAREAHAYMCTDPGWRGMCIHQTFEHGTCYDLNPNGNFYKAMSSFGPDQGTHCWLYTAEYCKYNKFDTKQKYQMREFSWPGLRNFGPEWDNRFLSLICLDQTGRGR</sequence>
<reference evidence="3" key="1">
    <citation type="submission" date="2012-06" db="EMBL/GenBank/DDBJ databases">
        <title>The genome sequence of Coniosporium apollinis CBS 100218.</title>
        <authorList>
            <consortium name="The Broad Institute Genome Sequencing Platform"/>
            <person name="Cuomo C."/>
            <person name="Gorbushina A."/>
            <person name="Noack S."/>
            <person name="Walker B."/>
            <person name="Young S.K."/>
            <person name="Zeng Q."/>
            <person name="Gargeya S."/>
            <person name="Fitzgerald M."/>
            <person name="Haas B."/>
            <person name="Abouelleil A."/>
            <person name="Alvarado L."/>
            <person name="Arachchi H.M."/>
            <person name="Berlin A.M."/>
            <person name="Chapman S.B."/>
            <person name="Goldberg J."/>
            <person name="Griggs A."/>
            <person name="Gujja S."/>
            <person name="Hansen M."/>
            <person name="Howarth C."/>
            <person name="Imamovic A."/>
            <person name="Larimer J."/>
            <person name="McCowan C."/>
            <person name="Montmayeur A."/>
            <person name="Murphy C."/>
            <person name="Neiman D."/>
            <person name="Pearson M."/>
            <person name="Priest M."/>
            <person name="Roberts A."/>
            <person name="Saif S."/>
            <person name="Shea T."/>
            <person name="Sisk P."/>
            <person name="Sykes S."/>
            <person name="Wortman J."/>
            <person name="Nusbaum C."/>
            <person name="Birren B."/>
        </authorList>
    </citation>
    <scope>NUCLEOTIDE SEQUENCE [LARGE SCALE GENOMIC DNA]</scope>
    <source>
        <strain evidence="3">CBS 100218</strain>
    </source>
</reference>